<keyword evidence="10" id="KW-0378">Hydrolase</keyword>
<dbReference type="SUPFAM" id="SSF56655">
    <property type="entry name" value="Carbohydrate phosphatase"/>
    <property type="match status" value="1"/>
</dbReference>
<proteinExistence type="inferred from homology"/>
<feature type="region of interest" description="Disordered" evidence="14">
    <location>
        <begin position="792"/>
        <end position="851"/>
    </location>
</feature>
<comment type="similarity">
    <text evidence="3">Belongs to the inositol monophosphatase superfamily.</text>
</comment>
<dbReference type="PRINTS" id="PR00377">
    <property type="entry name" value="IMPHPHTASES"/>
</dbReference>
<feature type="binding site" evidence="13">
    <location>
        <position position="236"/>
    </location>
    <ligand>
        <name>Mg(2+)</name>
        <dbReference type="ChEBI" id="CHEBI:18420"/>
        <label>1</label>
        <note>catalytic</note>
    </ligand>
</feature>
<keyword evidence="7" id="KW-0677">Repeat</keyword>
<dbReference type="CDD" id="cd20335">
    <property type="entry name" value="BRcat_RBR"/>
    <property type="match status" value="1"/>
</dbReference>
<evidence type="ECO:0000256" key="14">
    <source>
        <dbReference type="SAM" id="MobiDB-lite"/>
    </source>
</evidence>
<evidence type="ECO:0000256" key="13">
    <source>
        <dbReference type="PIRSR" id="PIRSR600760-2"/>
    </source>
</evidence>
<keyword evidence="17" id="KW-1185">Reference proteome</keyword>
<dbReference type="Gene3D" id="1.20.120.1750">
    <property type="match status" value="1"/>
</dbReference>
<dbReference type="Gene3D" id="3.40.190.80">
    <property type="match status" value="1"/>
</dbReference>
<dbReference type="PROSITE" id="PS00630">
    <property type="entry name" value="IMP_2"/>
    <property type="match status" value="1"/>
</dbReference>
<accession>A0A0F4YTA7</accession>
<dbReference type="PANTHER" id="PTHR20854:SF4">
    <property type="entry name" value="INOSITOL-1-MONOPHOSPHATASE-RELATED"/>
    <property type="match status" value="1"/>
</dbReference>
<evidence type="ECO:0000256" key="4">
    <source>
        <dbReference type="ARBA" id="ARBA00013106"/>
    </source>
</evidence>
<dbReference type="PROSITE" id="PS00629">
    <property type="entry name" value="IMP_1"/>
    <property type="match status" value="1"/>
</dbReference>
<feature type="compositionally biased region" description="Basic and acidic residues" evidence="14">
    <location>
        <begin position="443"/>
        <end position="453"/>
    </location>
</feature>
<evidence type="ECO:0000256" key="6">
    <source>
        <dbReference type="ARBA" id="ARBA00022723"/>
    </source>
</evidence>
<dbReference type="GO" id="GO:0007165">
    <property type="term" value="P:signal transduction"/>
    <property type="evidence" value="ECO:0007669"/>
    <property type="project" value="TreeGrafter"/>
</dbReference>
<evidence type="ECO:0000256" key="3">
    <source>
        <dbReference type="ARBA" id="ARBA00009759"/>
    </source>
</evidence>
<dbReference type="InterPro" id="IPR044066">
    <property type="entry name" value="TRIAD_supradom"/>
</dbReference>
<dbReference type="RefSeq" id="XP_013327688.1">
    <property type="nucleotide sequence ID" value="XM_013472234.1"/>
</dbReference>
<feature type="region of interest" description="Disordered" evidence="14">
    <location>
        <begin position="304"/>
        <end position="505"/>
    </location>
</feature>
<feature type="compositionally biased region" description="Polar residues" evidence="14">
    <location>
        <begin position="428"/>
        <end position="437"/>
    </location>
</feature>
<dbReference type="GeneID" id="25317244"/>
<feature type="binding site" evidence="13">
    <location>
        <position position="96"/>
    </location>
    <ligand>
        <name>Mg(2+)</name>
        <dbReference type="ChEBI" id="CHEBI:18420"/>
        <label>1</label>
        <note>catalytic</note>
    </ligand>
</feature>
<keyword evidence="6 13" id="KW-0479">Metal-binding</keyword>
<feature type="compositionally biased region" description="Polar residues" evidence="14">
    <location>
        <begin position="401"/>
        <end position="413"/>
    </location>
</feature>
<evidence type="ECO:0000256" key="2">
    <source>
        <dbReference type="ARBA" id="ARBA00001946"/>
    </source>
</evidence>
<feature type="compositionally biased region" description="Polar residues" evidence="14">
    <location>
        <begin position="379"/>
        <end position="389"/>
    </location>
</feature>
<evidence type="ECO:0000256" key="7">
    <source>
        <dbReference type="ARBA" id="ARBA00022737"/>
    </source>
</evidence>
<dbReference type="GO" id="GO:0006020">
    <property type="term" value="P:inositol metabolic process"/>
    <property type="evidence" value="ECO:0007669"/>
    <property type="project" value="TreeGrafter"/>
</dbReference>
<evidence type="ECO:0000259" key="15">
    <source>
        <dbReference type="PROSITE" id="PS51873"/>
    </source>
</evidence>
<comment type="caution">
    <text evidence="16">The sequence shown here is derived from an EMBL/GenBank/DDBJ whole genome shotgun (WGS) entry which is preliminary data.</text>
</comment>
<dbReference type="PROSITE" id="PS51873">
    <property type="entry name" value="TRIAD"/>
    <property type="match status" value="1"/>
</dbReference>
<dbReference type="PANTHER" id="PTHR20854">
    <property type="entry name" value="INOSITOL MONOPHOSPHATASE"/>
    <property type="match status" value="1"/>
</dbReference>
<dbReference type="Gene3D" id="3.30.540.10">
    <property type="entry name" value="Fructose-1,6-Bisphosphatase, subunit A, domain 1"/>
    <property type="match status" value="1"/>
</dbReference>
<gene>
    <name evidence="16" type="ORF">T310_4897</name>
</gene>
<dbReference type="GO" id="GO:0008270">
    <property type="term" value="F:zinc ion binding"/>
    <property type="evidence" value="ECO:0007669"/>
    <property type="project" value="UniProtKB-KW"/>
</dbReference>
<evidence type="ECO:0000256" key="11">
    <source>
        <dbReference type="ARBA" id="ARBA00022833"/>
    </source>
</evidence>
<feature type="compositionally biased region" description="Basic and acidic residues" evidence="14">
    <location>
        <begin position="358"/>
        <end position="378"/>
    </location>
</feature>
<dbReference type="Proteomes" id="UP000053958">
    <property type="component" value="Unassembled WGS sequence"/>
</dbReference>
<dbReference type="GO" id="GO:0046854">
    <property type="term" value="P:phosphatidylinositol phosphate biosynthetic process"/>
    <property type="evidence" value="ECO:0007669"/>
    <property type="project" value="InterPro"/>
</dbReference>
<dbReference type="InterPro" id="IPR033942">
    <property type="entry name" value="IMPase"/>
</dbReference>
<dbReference type="InterPro" id="IPR020583">
    <property type="entry name" value="Inositol_monoP_metal-BS"/>
</dbReference>
<dbReference type="Pfam" id="PF00459">
    <property type="entry name" value="Inositol_P"/>
    <property type="match status" value="1"/>
</dbReference>
<dbReference type="FunFam" id="3.40.190.80:FF:000012">
    <property type="entry name" value="Inositol-1-monophosphatase"/>
    <property type="match status" value="1"/>
</dbReference>
<dbReference type="InterPro" id="IPR002867">
    <property type="entry name" value="IBR_dom"/>
</dbReference>
<keyword evidence="12 13" id="KW-0460">Magnesium</keyword>
<evidence type="ECO:0000256" key="10">
    <source>
        <dbReference type="ARBA" id="ARBA00022801"/>
    </source>
</evidence>
<dbReference type="GO" id="GO:0008934">
    <property type="term" value="F:inositol monophosphate 1-phosphatase activity"/>
    <property type="evidence" value="ECO:0007669"/>
    <property type="project" value="InterPro"/>
</dbReference>
<dbReference type="InterPro" id="IPR000760">
    <property type="entry name" value="Inositol_monophosphatase-like"/>
</dbReference>
<evidence type="ECO:0000256" key="1">
    <source>
        <dbReference type="ARBA" id="ARBA00001033"/>
    </source>
</evidence>
<dbReference type="CDD" id="cd01639">
    <property type="entry name" value="IMPase"/>
    <property type="match status" value="1"/>
</dbReference>
<dbReference type="SUPFAM" id="SSF57850">
    <property type="entry name" value="RING/U-box"/>
    <property type="match status" value="1"/>
</dbReference>
<dbReference type="STRING" id="1408163.A0A0F4YTA7"/>
<evidence type="ECO:0000256" key="5">
    <source>
        <dbReference type="ARBA" id="ARBA00022679"/>
    </source>
</evidence>
<comment type="cofactor">
    <cofactor evidence="2 13">
        <name>Mg(2+)</name>
        <dbReference type="ChEBI" id="CHEBI:18420"/>
    </cofactor>
</comment>
<organism evidence="16 17">
    <name type="scientific">Rasamsonia emersonii (strain ATCC 16479 / CBS 393.64 / IMI 116815)</name>
    <dbReference type="NCBI Taxonomy" id="1408163"/>
    <lineage>
        <taxon>Eukaryota</taxon>
        <taxon>Fungi</taxon>
        <taxon>Dikarya</taxon>
        <taxon>Ascomycota</taxon>
        <taxon>Pezizomycotina</taxon>
        <taxon>Eurotiomycetes</taxon>
        <taxon>Eurotiomycetidae</taxon>
        <taxon>Eurotiales</taxon>
        <taxon>Trichocomaceae</taxon>
        <taxon>Rasamsonia</taxon>
    </lineage>
</organism>
<sequence>MASKNDADPNLQEIHDFLIDLAIKAGKVITSSLPRIDSTGSKKNSSDLVTEYDRAVERMVSEALKTHYPNYDFHGEETYDPAHPLTDAPTFIVDPIDGTVNFVHGFPSSCISLGFAVNRKPVVGVVYNPFTETLYSAIHGQGAFLNRKTPLPLKGTDTEPLNGLNNALIGLEWGSDRSGRNWETKVRTFENLGKTREDGGAMVHSIRSMGSAALNLCAVASGTLDLYWEGGCWAWDVCAGWVILTEAGGIVVGGNPGKWDAELDGRTYLAVRPSPNGQGMMYHCETSRESAGTVRKELHGHIKGLQDRKSNTRLKAEASSEERAPSAAISRNLEPKQQSVRTHDPVKLTMVISGNIPRQERRETCSKVHLKGQNESKTLHFSSQETGNSGYMDPRSKKTSPRPSRNITSGQKTQTRRKSSETGHKRTNGASFASSGKQPAKSGRSDLHRHASQNERLSVFDPTQNRRQGRRHVSRPSTTIAKKPSEDKVEGIASPNKGSRKSAVSKSAKLRCSHRMCHACLKRIFIMSVTDPQHMPPKCCTSDHIPLKHVEKLFDVKFKMKWNRKYQEYTTKNRIYCPAKGCGEWIKPNHIFVDTSSGATGGRKYGKCSRCKTKVCCICNGKWHSGKDCPKDEDTKRFVEMAKEKGWQRCYNCSAMVELKEGCNHMTCRCSAEFCMICGSKWKTCDCPWFNYTTGEGDRLNYMNVPQIIGAFDDENGGDQRNRMRYQDELDMRREQERQDEALARRLQLLAVDDDDRPPRQADHGILDFGNATAHFLNEHFNYTPNVSGYNAGPAHHGGQATTENDIWGFRTNTPSPPPDRSTPRSRRNRGRQQSFVTTDPPFGRSASRIR</sequence>
<dbReference type="EMBL" id="LASV01000207">
    <property type="protein sequence ID" value="KKA21076.1"/>
    <property type="molecule type" value="Genomic_DNA"/>
</dbReference>
<protein>
    <recommendedName>
        <fullName evidence="4">inositol-phosphate phosphatase</fullName>
        <ecNumber evidence="4">3.1.3.25</ecNumber>
    </recommendedName>
</protein>
<dbReference type="AlphaFoldDB" id="A0A0F4YTA7"/>
<feature type="binding site" evidence="13">
    <location>
        <position position="97"/>
    </location>
    <ligand>
        <name>Mg(2+)</name>
        <dbReference type="ChEBI" id="CHEBI:18420"/>
        <label>1</label>
        <note>catalytic</note>
    </ligand>
</feature>
<feature type="compositionally biased region" description="Basic and acidic residues" evidence="14">
    <location>
        <begin position="304"/>
        <end position="324"/>
    </location>
</feature>
<feature type="domain" description="RING-type" evidence="15">
    <location>
        <begin position="490"/>
        <end position="696"/>
    </location>
</feature>
<dbReference type="Pfam" id="PF01485">
    <property type="entry name" value="IBR"/>
    <property type="match status" value="2"/>
</dbReference>
<dbReference type="InterPro" id="IPR020550">
    <property type="entry name" value="Inositol_monophosphatase_CS"/>
</dbReference>
<keyword evidence="9" id="KW-0833">Ubl conjugation pathway</keyword>
<evidence type="ECO:0000256" key="8">
    <source>
        <dbReference type="ARBA" id="ARBA00022771"/>
    </source>
</evidence>
<keyword evidence="5" id="KW-0808">Transferase</keyword>
<name>A0A0F4YTA7_RASE3</name>
<comment type="catalytic activity">
    <reaction evidence="1">
        <text>a myo-inositol phosphate + H2O = myo-inositol + phosphate</text>
        <dbReference type="Rhea" id="RHEA:24056"/>
        <dbReference type="ChEBI" id="CHEBI:15377"/>
        <dbReference type="ChEBI" id="CHEBI:17268"/>
        <dbReference type="ChEBI" id="CHEBI:43474"/>
        <dbReference type="ChEBI" id="CHEBI:84139"/>
        <dbReference type="EC" id="3.1.3.25"/>
    </reaction>
</comment>
<evidence type="ECO:0000256" key="9">
    <source>
        <dbReference type="ARBA" id="ARBA00022786"/>
    </source>
</evidence>
<dbReference type="OrthoDB" id="10254945at2759"/>
<feature type="binding site" evidence="13">
    <location>
        <position position="94"/>
    </location>
    <ligand>
        <name>Mg(2+)</name>
        <dbReference type="ChEBI" id="CHEBI:18420"/>
        <label>1</label>
        <note>catalytic</note>
    </ligand>
</feature>
<evidence type="ECO:0000313" key="17">
    <source>
        <dbReference type="Proteomes" id="UP000053958"/>
    </source>
</evidence>
<reference evidence="16 17" key="1">
    <citation type="submission" date="2015-04" db="EMBL/GenBank/DDBJ databases">
        <authorList>
            <person name="Heijne W.H."/>
            <person name="Fedorova N.D."/>
            <person name="Nierman W.C."/>
            <person name="Vollebregt A.W."/>
            <person name="Zhao Z."/>
            <person name="Wu L."/>
            <person name="Kumar M."/>
            <person name="Stam H."/>
            <person name="van den Berg M.A."/>
            <person name="Pel H.J."/>
        </authorList>
    </citation>
    <scope>NUCLEOTIDE SEQUENCE [LARGE SCALE GENOMIC DNA]</scope>
    <source>
        <strain evidence="16 17">CBS 393.64</strain>
    </source>
</reference>
<keyword evidence="11" id="KW-0862">Zinc</keyword>
<feature type="binding site" evidence="13">
    <location>
        <position position="76"/>
    </location>
    <ligand>
        <name>Mg(2+)</name>
        <dbReference type="ChEBI" id="CHEBI:18420"/>
        <label>1</label>
        <note>catalytic</note>
    </ligand>
</feature>
<keyword evidence="8" id="KW-0863">Zinc-finger</keyword>
<evidence type="ECO:0000313" key="16">
    <source>
        <dbReference type="EMBL" id="KKA21076.1"/>
    </source>
</evidence>
<dbReference type="CDD" id="cd22584">
    <property type="entry name" value="Rcat_RBR_unk"/>
    <property type="match status" value="1"/>
</dbReference>
<dbReference type="GO" id="GO:0016740">
    <property type="term" value="F:transferase activity"/>
    <property type="evidence" value="ECO:0007669"/>
    <property type="project" value="UniProtKB-KW"/>
</dbReference>
<dbReference type="EC" id="3.1.3.25" evidence="4"/>
<evidence type="ECO:0000256" key="12">
    <source>
        <dbReference type="ARBA" id="ARBA00022842"/>
    </source>
</evidence>
<dbReference type="FunFam" id="3.30.540.10:FF:000004">
    <property type="entry name" value="Inositol-1-monophosphatase"/>
    <property type="match status" value="1"/>
</dbReference>